<feature type="compositionally biased region" description="Basic and acidic residues" evidence="1">
    <location>
        <begin position="460"/>
        <end position="476"/>
    </location>
</feature>
<feature type="transmembrane region" description="Helical" evidence="2">
    <location>
        <begin position="780"/>
        <end position="803"/>
    </location>
</feature>
<feature type="region of interest" description="Disordered" evidence="1">
    <location>
        <begin position="388"/>
        <end position="444"/>
    </location>
</feature>
<comment type="caution">
    <text evidence="3">The sequence shown here is derived from an EMBL/GenBank/DDBJ whole genome shotgun (WGS) entry which is preliminary data.</text>
</comment>
<feature type="compositionally biased region" description="Low complexity" evidence="1">
    <location>
        <begin position="158"/>
        <end position="178"/>
    </location>
</feature>
<evidence type="ECO:0000313" key="3">
    <source>
        <dbReference type="EMBL" id="EYC06902.1"/>
    </source>
</evidence>
<dbReference type="STRING" id="53326.A0A016TW78"/>
<organism evidence="3 4">
    <name type="scientific">Ancylostoma ceylanicum</name>
    <dbReference type="NCBI Taxonomy" id="53326"/>
    <lineage>
        <taxon>Eukaryota</taxon>
        <taxon>Metazoa</taxon>
        <taxon>Ecdysozoa</taxon>
        <taxon>Nematoda</taxon>
        <taxon>Chromadorea</taxon>
        <taxon>Rhabditida</taxon>
        <taxon>Rhabditina</taxon>
        <taxon>Rhabditomorpha</taxon>
        <taxon>Strongyloidea</taxon>
        <taxon>Ancylostomatidae</taxon>
        <taxon>Ancylostomatinae</taxon>
        <taxon>Ancylostoma</taxon>
    </lineage>
</organism>
<feature type="compositionally biased region" description="Basic and acidic residues" evidence="1">
    <location>
        <begin position="1002"/>
        <end position="1011"/>
    </location>
</feature>
<keyword evidence="2" id="KW-0812">Transmembrane</keyword>
<feature type="region of interest" description="Disordered" evidence="1">
    <location>
        <begin position="104"/>
        <end position="178"/>
    </location>
</feature>
<keyword evidence="2" id="KW-0472">Membrane</keyword>
<proteinExistence type="predicted"/>
<dbReference type="OrthoDB" id="10651833at2759"/>
<accession>A0A016TW78</accession>
<feature type="transmembrane region" description="Helical" evidence="2">
    <location>
        <begin position="360"/>
        <end position="384"/>
    </location>
</feature>
<feature type="compositionally biased region" description="Low complexity" evidence="1">
    <location>
        <begin position="130"/>
        <end position="139"/>
    </location>
</feature>
<gene>
    <name evidence="3" type="primary">Acey_s0073.g761</name>
    <name evidence="3" type="ORF">Y032_0073g761</name>
</gene>
<feature type="region of interest" description="Disordered" evidence="1">
    <location>
        <begin position="457"/>
        <end position="479"/>
    </location>
</feature>
<keyword evidence="2" id="KW-1133">Transmembrane helix</keyword>
<dbReference type="AlphaFoldDB" id="A0A016TW78"/>
<dbReference type="EMBL" id="JARK01001409">
    <property type="protein sequence ID" value="EYC06902.1"/>
    <property type="molecule type" value="Genomic_DNA"/>
</dbReference>
<name>A0A016TW78_9BILA</name>
<feature type="compositionally biased region" description="Polar residues" evidence="1">
    <location>
        <begin position="104"/>
        <end position="129"/>
    </location>
</feature>
<evidence type="ECO:0000256" key="2">
    <source>
        <dbReference type="SAM" id="Phobius"/>
    </source>
</evidence>
<feature type="transmembrane region" description="Helical" evidence="2">
    <location>
        <begin position="678"/>
        <end position="698"/>
    </location>
</feature>
<feature type="compositionally biased region" description="Polar residues" evidence="1">
    <location>
        <begin position="990"/>
        <end position="1001"/>
    </location>
</feature>
<reference evidence="4" key="1">
    <citation type="journal article" date="2015" name="Nat. Genet.">
        <title>The genome and transcriptome of the zoonotic hookworm Ancylostoma ceylanicum identify infection-specific gene families.</title>
        <authorList>
            <person name="Schwarz E.M."/>
            <person name="Hu Y."/>
            <person name="Antoshechkin I."/>
            <person name="Miller M.M."/>
            <person name="Sternberg P.W."/>
            <person name="Aroian R.V."/>
        </authorList>
    </citation>
    <scope>NUCLEOTIDE SEQUENCE</scope>
    <source>
        <strain evidence="4">HY135</strain>
    </source>
</reference>
<feature type="region of interest" description="Disordered" evidence="1">
    <location>
        <begin position="540"/>
        <end position="637"/>
    </location>
</feature>
<feature type="compositionally biased region" description="Basic residues" evidence="1">
    <location>
        <begin position="566"/>
        <end position="576"/>
    </location>
</feature>
<feature type="compositionally biased region" description="Low complexity" evidence="1">
    <location>
        <begin position="394"/>
        <end position="408"/>
    </location>
</feature>
<dbReference type="Proteomes" id="UP000024635">
    <property type="component" value="Unassembled WGS sequence"/>
</dbReference>
<keyword evidence="4" id="KW-1185">Reference proteome</keyword>
<feature type="region of interest" description="Disordered" evidence="1">
    <location>
        <begin position="947"/>
        <end position="1100"/>
    </location>
</feature>
<feature type="compositionally biased region" description="Polar residues" evidence="1">
    <location>
        <begin position="140"/>
        <end position="152"/>
    </location>
</feature>
<sequence length="1100" mass="118443">MKLTECTAWFSNTKILVLSIIAAAEKFNSMNILNLSPLPPCLRSEKLVHVKITFCLETLLMTAMFVEKISARATSETSTKSSTTTNTDSYASIATTSERIITVTTASTTMPKSSAASMPTFTPDATTQPSSSDQIVSSSPNVAENSPSSSLHSHIETAPKTTPTSSATVTTDSTATTPSATTTVLSITTSTFTSTGPITDTTTTLSTPTESTATASSTTTTATPTEPTTPTLEATTTQVVTEPETTTTLKSLTIKPMIPATTTSTAKTTTTKTTPTVTTLSTTTTITLAKTASTKPTATTKITTPIPTKKATKTQPTPVPKPMLTTQKTKKISDFTTDVMSTKKKIGRRGESDKDMNKSLIMVIAVSGVGVVALCALLVVLKTYRRSKTGQQRKAATPATTITISKTTDGSPERKGSKRNLQSPAPDFNDFKSRTMETTSDYRGSDQKNVVNQLLDGDPSFEKDGYSEGLSKDERNQGVAMPTETKQQYYPDGNRFFDNDTYSVGVANIKVDQIERSSPDGNRNRGKAVFPAGVNDMKVKKTKKQPPAGGYFKNKNVQSGGVGGAKTKRAKQRKPMKNVASRQKTQRKIKMVKTPVMQKNTKTGKKSRAKTVPKLSNKARTKQKGTPAHKKVHPKKQKAAVKKSIKAKQPKGAEFLELVSPLEQHKLDNEYENIQNGVPLFMSFLLLNTILVIVVVVTSEHWENAAPWEETTTTTEETPIELGQLATVKGSKTSTQTSVKDALVMSKWGSATIPAPVQTNNDFLTVVVGSTSDCNPANTFLLLAMAGALVVCGCVVSVSLWLLSKRKRVFPADEESAPSPQKMDSEVINLSEFQNRGPLVLQARMKGRIKHALDDDKSFSLKEVQFDPKHNEIFTIGSDIEKLDGMSQLSLLSGEKSKEVVKGPKRGSFPTMASEAKKAEAAAREAKRVAENERMIALCAERRRARDAAAASSSDGKSQPKTSSDDAKSEGGRSDPKKTDVSKSGRRSVLVTQRTQASTRSQVKEASRREAIPNTGHRGYDVKPSKTKAGTGAAYPVRKSPSASGVRRRVSRDGGKLDGTGIKHHATDSSSSSSSRSRRMRPKPSHLQESKGEGQSPPNN</sequence>
<protein>
    <submittedName>
        <fullName evidence="3">Uncharacterized protein</fullName>
    </submittedName>
</protein>
<evidence type="ECO:0000313" key="4">
    <source>
        <dbReference type="Proteomes" id="UP000024635"/>
    </source>
</evidence>
<evidence type="ECO:0000256" key="1">
    <source>
        <dbReference type="SAM" id="MobiDB-lite"/>
    </source>
</evidence>
<feature type="compositionally biased region" description="Basic and acidic residues" evidence="1">
    <location>
        <begin position="963"/>
        <end position="983"/>
    </location>
</feature>
<feature type="compositionally biased region" description="Basic residues" evidence="1">
    <location>
        <begin position="602"/>
        <end position="637"/>
    </location>
</feature>
<feature type="region of interest" description="Disordered" evidence="1">
    <location>
        <begin position="191"/>
        <end position="230"/>
    </location>
</feature>